<dbReference type="AlphaFoldDB" id="A0A1G8KZN2"/>
<evidence type="ECO:0000256" key="1">
    <source>
        <dbReference type="ARBA" id="ARBA00004651"/>
    </source>
</evidence>
<evidence type="ECO:0000256" key="7">
    <source>
        <dbReference type="SAM" id="Phobius"/>
    </source>
</evidence>
<dbReference type="EMBL" id="FMYE01000042">
    <property type="protein sequence ID" value="SDB78489.1"/>
    <property type="molecule type" value="Genomic_DNA"/>
</dbReference>
<evidence type="ECO:0000313" key="9">
    <source>
        <dbReference type="EMBL" id="SDB78489.1"/>
    </source>
</evidence>
<keyword evidence="2" id="KW-1003">Cell membrane</keyword>
<name>A0A1G8KZN2_BACOV</name>
<dbReference type="PANTHER" id="PTHR30572">
    <property type="entry name" value="MEMBRANE COMPONENT OF TRANSPORTER-RELATED"/>
    <property type="match status" value="1"/>
</dbReference>
<dbReference type="GO" id="GO:0005886">
    <property type="term" value="C:plasma membrane"/>
    <property type="evidence" value="ECO:0007669"/>
    <property type="project" value="UniProtKB-SubCell"/>
</dbReference>
<feature type="transmembrane region" description="Helical" evidence="7">
    <location>
        <begin position="171"/>
        <end position="190"/>
    </location>
</feature>
<feature type="transmembrane region" description="Helical" evidence="7">
    <location>
        <begin position="211"/>
        <end position="235"/>
    </location>
</feature>
<dbReference type="InterPro" id="IPR003838">
    <property type="entry name" value="ABC3_permease_C"/>
</dbReference>
<comment type="similarity">
    <text evidence="6">Belongs to the ABC-4 integral membrane protein family.</text>
</comment>
<comment type="subcellular location">
    <subcellularLocation>
        <location evidence="1">Cell membrane</location>
        <topology evidence="1">Multi-pass membrane protein</topology>
    </subcellularLocation>
</comment>
<protein>
    <submittedName>
        <fullName evidence="10">Putative ABC transport system permease protein</fullName>
    </submittedName>
</protein>
<dbReference type="InterPro" id="IPR050250">
    <property type="entry name" value="Macrolide_Exporter_MacB"/>
</dbReference>
<evidence type="ECO:0000256" key="4">
    <source>
        <dbReference type="ARBA" id="ARBA00022989"/>
    </source>
</evidence>
<keyword evidence="5 7" id="KW-0472">Membrane</keyword>
<evidence type="ECO:0000256" key="5">
    <source>
        <dbReference type="ARBA" id="ARBA00023136"/>
    </source>
</evidence>
<feature type="domain" description="ABC3 transporter permease C-terminal" evidence="8">
    <location>
        <begin position="170"/>
        <end position="286"/>
    </location>
</feature>
<dbReference type="GO" id="GO:0022857">
    <property type="term" value="F:transmembrane transporter activity"/>
    <property type="evidence" value="ECO:0007669"/>
    <property type="project" value="TreeGrafter"/>
</dbReference>
<evidence type="ECO:0000313" key="12">
    <source>
        <dbReference type="Proteomes" id="UP000183670"/>
    </source>
</evidence>
<dbReference type="Proteomes" id="UP000183670">
    <property type="component" value="Unassembled WGS sequence"/>
</dbReference>
<evidence type="ECO:0000256" key="2">
    <source>
        <dbReference type="ARBA" id="ARBA00022475"/>
    </source>
</evidence>
<dbReference type="Pfam" id="PF02687">
    <property type="entry name" value="FtsX"/>
    <property type="match status" value="1"/>
</dbReference>
<evidence type="ECO:0000313" key="10">
    <source>
        <dbReference type="EMBL" id="SDI48866.1"/>
    </source>
</evidence>
<keyword evidence="3 7" id="KW-0812">Transmembrane</keyword>
<evidence type="ECO:0000256" key="6">
    <source>
        <dbReference type="ARBA" id="ARBA00038076"/>
    </source>
</evidence>
<keyword evidence="4 7" id="KW-1133">Transmembrane helix</keyword>
<evidence type="ECO:0000256" key="3">
    <source>
        <dbReference type="ARBA" id="ARBA00022692"/>
    </source>
</evidence>
<evidence type="ECO:0000259" key="8">
    <source>
        <dbReference type="Pfam" id="PF02687"/>
    </source>
</evidence>
<evidence type="ECO:0000313" key="11">
    <source>
        <dbReference type="Proteomes" id="UP000181870"/>
    </source>
</evidence>
<sequence>MDRWTTPEYYKVFRFRNIDGSGHESLVKALEKNTIIVPVDVADYYPDATFHGKDLLGKEVRMSDTNLRIAALTEPVRYDHYNITGKPFTGTYIGTYLSDEQMETVENVAYLELSLRVHEGVDDGFVERLMNDADRIYQVGNIYILDVTPLSKVRTASEIDNDNELRTQFCILFFLLLNIFLGVIGTFWFRTQQRRGEVALRMAMGANRKNIFYRLITEGLLLLSMSALPAVLIAFNIGYTELVDISQMAFTVPRFLIAILLTYLLMAIMIILGVLYPALQSMKVQPAEALRDE</sequence>
<dbReference type="EMBL" id="FNDO01000049">
    <property type="protein sequence ID" value="SDI48866.1"/>
    <property type="molecule type" value="Genomic_DNA"/>
</dbReference>
<reference evidence="11 12" key="1">
    <citation type="submission" date="2016-10" db="EMBL/GenBank/DDBJ databases">
        <authorList>
            <person name="de Groot N.N."/>
        </authorList>
    </citation>
    <scope>NUCLEOTIDE SEQUENCE [LARGE SCALE GENOMIC DNA]</scope>
    <source>
        <strain evidence="9 12">NLAE-zl-C500</strain>
        <strain evidence="10 11">NLAE-zl-C57</strain>
    </source>
</reference>
<feature type="transmembrane region" description="Helical" evidence="7">
    <location>
        <begin position="255"/>
        <end position="276"/>
    </location>
</feature>
<proteinExistence type="inferred from homology"/>
<dbReference type="PANTHER" id="PTHR30572:SF4">
    <property type="entry name" value="ABC TRANSPORTER PERMEASE YTRF"/>
    <property type="match status" value="1"/>
</dbReference>
<gene>
    <name evidence="9" type="ORF">SAMN05192581_10422</name>
    <name evidence="10" type="ORF">SAMN05192582_10492</name>
</gene>
<organism evidence="10 11">
    <name type="scientific">Bacteroides ovatus</name>
    <dbReference type="NCBI Taxonomy" id="28116"/>
    <lineage>
        <taxon>Bacteria</taxon>
        <taxon>Pseudomonadati</taxon>
        <taxon>Bacteroidota</taxon>
        <taxon>Bacteroidia</taxon>
        <taxon>Bacteroidales</taxon>
        <taxon>Bacteroidaceae</taxon>
        <taxon>Bacteroides</taxon>
    </lineage>
</organism>
<dbReference type="Proteomes" id="UP000181870">
    <property type="component" value="Unassembled WGS sequence"/>
</dbReference>
<accession>A0A1G8KZN2</accession>